<dbReference type="GO" id="GO:0016740">
    <property type="term" value="F:transferase activity"/>
    <property type="evidence" value="ECO:0007669"/>
    <property type="project" value="UniProtKB-KW"/>
</dbReference>
<dbReference type="EMBL" id="JARBHA010000010">
    <property type="protein sequence ID" value="KAJ9691499.1"/>
    <property type="molecule type" value="Genomic_DNA"/>
</dbReference>
<evidence type="ECO:0000256" key="1">
    <source>
        <dbReference type="ARBA" id="ARBA00022679"/>
    </source>
</evidence>
<comment type="caution">
    <text evidence="3">The sequence shown here is derived from an EMBL/GenBank/DDBJ whole genome shotgun (WGS) entry which is preliminary data.</text>
</comment>
<evidence type="ECO:0000313" key="4">
    <source>
        <dbReference type="Proteomes" id="UP001168098"/>
    </source>
</evidence>
<reference evidence="3 4" key="1">
    <citation type="journal article" date="2023" name="BMC Biotechnol.">
        <title>Vitis rotundifolia cv Carlos genome sequencing.</title>
        <authorList>
            <person name="Huff M."/>
            <person name="Hulse-Kemp A."/>
            <person name="Scheffler B."/>
            <person name="Youngblood R."/>
            <person name="Simpson S."/>
            <person name="Babiker E."/>
            <person name="Staton M."/>
        </authorList>
    </citation>
    <scope>NUCLEOTIDE SEQUENCE [LARGE SCALE GENOMIC DNA]</scope>
    <source>
        <tissue evidence="3">Leaf</tissue>
    </source>
</reference>
<keyword evidence="1" id="KW-0808">Transferase</keyword>
<proteinExistence type="predicted"/>
<feature type="compositionally biased region" description="Polar residues" evidence="2">
    <location>
        <begin position="152"/>
        <end position="165"/>
    </location>
</feature>
<feature type="region of interest" description="Disordered" evidence="2">
    <location>
        <begin position="265"/>
        <end position="294"/>
    </location>
</feature>
<feature type="compositionally biased region" description="Polar residues" evidence="2">
    <location>
        <begin position="265"/>
        <end position="276"/>
    </location>
</feature>
<keyword evidence="4" id="KW-1185">Reference proteome</keyword>
<evidence type="ECO:0000256" key="2">
    <source>
        <dbReference type="SAM" id="MobiDB-lite"/>
    </source>
</evidence>
<organism evidence="3 4">
    <name type="scientific">Vitis rotundifolia</name>
    <name type="common">Muscadine grape</name>
    <dbReference type="NCBI Taxonomy" id="103349"/>
    <lineage>
        <taxon>Eukaryota</taxon>
        <taxon>Viridiplantae</taxon>
        <taxon>Streptophyta</taxon>
        <taxon>Embryophyta</taxon>
        <taxon>Tracheophyta</taxon>
        <taxon>Spermatophyta</taxon>
        <taxon>Magnoliopsida</taxon>
        <taxon>eudicotyledons</taxon>
        <taxon>Gunneridae</taxon>
        <taxon>Pentapetalae</taxon>
        <taxon>rosids</taxon>
        <taxon>Vitales</taxon>
        <taxon>Vitaceae</taxon>
        <taxon>Viteae</taxon>
        <taxon>Vitis</taxon>
    </lineage>
</organism>
<gene>
    <name evidence="3" type="ORF">PVL29_013626</name>
</gene>
<feature type="region of interest" description="Disordered" evidence="2">
    <location>
        <begin position="122"/>
        <end position="168"/>
    </location>
</feature>
<evidence type="ECO:0000313" key="3">
    <source>
        <dbReference type="EMBL" id="KAJ9691499.1"/>
    </source>
</evidence>
<dbReference type="AlphaFoldDB" id="A0AA38ZNI4"/>
<dbReference type="Proteomes" id="UP001168098">
    <property type="component" value="Unassembled WGS sequence"/>
</dbReference>
<sequence length="505" mass="54772">MHKLATRAGQFLVAACVRSTEARRRVFTEISNILNDFVDSSNGFRPPGNDIQAFIDLLDDVLAARSPTGAYISAEASATFIDVGLVRSLIRTLQALDLDHVDSPKAVTGLIKALEVVTKEHVHSADSNTGKGENSIKPPNHNQPGRVDDSVDVSQSMGTSSQPNHDVTAADHVESFNTTQTYGGSEAFEHNEAAVQNVEAVSQESSGSGATLGESLRSLDVEIVSADGHDDGGERQGSADRMPLGDCRQLEQEGPIGRDASLHSVTEVSENPSQEADQVGPGEKQRINADADSGSIDPAFLDALPDELRAEVLSAQQGQVAQPSNTEQQKLETFGNLKNSFDCYGKYSHGNTEIEKKEHESDPEINSYKAMQTIQSNHVLQCQLQEVQQLGLEYLNLSYNYLDSQFLTLEKTEIDGQILENVSDLRNIMNQGMSSGGPNMEDKGNIQIPPFGSIMVSSSLDDQEENDSASQPPLKWRIGDCHPGVLALFHVKLMVHAFMLLELMG</sequence>
<dbReference type="InterPro" id="IPR025527">
    <property type="entry name" value="HUWE1/Rev1_UBM"/>
</dbReference>
<dbReference type="Pfam" id="PF14377">
    <property type="entry name" value="UBM"/>
    <property type="match status" value="1"/>
</dbReference>
<protein>
    <submittedName>
        <fullName evidence="3">Uncharacterized protein</fullName>
    </submittedName>
</protein>
<accession>A0AA38ZNI4</accession>
<name>A0AA38ZNI4_VITRO</name>